<evidence type="ECO:0000313" key="3">
    <source>
        <dbReference type="EMBL" id="KKQ43973.1"/>
    </source>
</evidence>
<dbReference type="InterPro" id="IPR035986">
    <property type="entry name" value="PKD_dom_sf"/>
</dbReference>
<sequence length="292" mass="31968">MIVLLGLVGCVIYQNAKLKNNIVNSLPTGTNEATNLTESSVSPNPSPTPIRALSTPKPTQKPIATATPYGLNDPVSADGHCYTPENSMTPAKGDAPLYVSLFGAGLGFDYTYSGTIGYQWDFDGNGTWDTNLISEPLTTHTYTQNGTYTPKLRARSSKNTWTPSCNYNYTVVVGEKPEYTNSSISVDKISISVTISKSNQEKVIGFFVSTKDKFSPIRFEGDDINNYNHTYGISESTGYDMSSGMSYGFHLFANKLTPNGIYYREVTLKYATVNGTVWNNGPLIHYTITVID</sequence>
<dbReference type="InterPro" id="IPR013783">
    <property type="entry name" value="Ig-like_fold"/>
</dbReference>
<evidence type="ECO:0000256" key="1">
    <source>
        <dbReference type="SAM" id="MobiDB-lite"/>
    </source>
</evidence>
<feature type="domain" description="PKD" evidence="2">
    <location>
        <begin position="118"/>
        <end position="157"/>
    </location>
</feature>
<feature type="compositionally biased region" description="Polar residues" evidence="1">
    <location>
        <begin position="34"/>
        <end position="43"/>
    </location>
</feature>
<evidence type="ECO:0000259" key="2">
    <source>
        <dbReference type="PROSITE" id="PS50093"/>
    </source>
</evidence>
<organism evidence="3 4">
    <name type="scientific">Candidatus Woesebacteria bacterium GW2011_GWA1_37_8</name>
    <dbReference type="NCBI Taxonomy" id="1618546"/>
    <lineage>
        <taxon>Bacteria</taxon>
        <taxon>Candidatus Woeseibacteriota</taxon>
    </lineage>
</organism>
<name>A0A0G0HLC1_9BACT</name>
<comment type="caution">
    <text evidence="3">The sequence shown here is derived from an EMBL/GenBank/DDBJ whole genome shotgun (WGS) entry which is preliminary data.</text>
</comment>
<protein>
    <recommendedName>
        <fullName evidence="2">PKD domain-containing protein</fullName>
    </recommendedName>
</protein>
<dbReference type="Gene3D" id="2.60.40.10">
    <property type="entry name" value="Immunoglobulins"/>
    <property type="match status" value="1"/>
</dbReference>
<reference evidence="3 4" key="1">
    <citation type="journal article" date="2015" name="Nature">
        <title>rRNA introns, odd ribosomes, and small enigmatic genomes across a large radiation of phyla.</title>
        <authorList>
            <person name="Brown C.T."/>
            <person name="Hug L.A."/>
            <person name="Thomas B.C."/>
            <person name="Sharon I."/>
            <person name="Castelle C.J."/>
            <person name="Singh A."/>
            <person name="Wilkins M.J."/>
            <person name="Williams K.H."/>
            <person name="Banfield J.F."/>
        </authorList>
    </citation>
    <scope>NUCLEOTIDE SEQUENCE [LARGE SCALE GENOMIC DNA]</scope>
</reference>
<dbReference type="InterPro" id="IPR000601">
    <property type="entry name" value="PKD_dom"/>
</dbReference>
<dbReference type="EMBL" id="LBTR01000037">
    <property type="protein sequence ID" value="KKQ43973.1"/>
    <property type="molecule type" value="Genomic_DNA"/>
</dbReference>
<dbReference type="Proteomes" id="UP000034603">
    <property type="component" value="Unassembled WGS sequence"/>
</dbReference>
<dbReference type="AlphaFoldDB" id="A0A0G0HLC1"/>
<proteinExistence type="predicted"/>
<gene>
    <name evidence="3" type="ORF">US62_C0037G0010</name>
</gene>
<evidence type="ECO:0000313" key="4">
    <source>
        <dbReference type="Proteomes" id="UP000034603"/>
    </source>
</evidence>
<dbReference type="SUPFAM" id="SSF49299">
    <property type="entry name" value="PKD domain"/>
    <property type="match status" value="1"/>
</dbReference>
<dbReference type="PROSITE" id="PS50093">
    <property type="entry name" value="PKD"/>
    <property type="match status" value="1"/>
</dbReference>
<feature type="region of interest" description="Disordered" evidence="1">
    <location>
        <begin position="34"/>
        <end position="59"/>
    </location>
</feature>
<accession>A0A0G0HLC1</accession>
<dbReference type="CDD" id="cd00146">
    <property type="entry name" value="PKD"/>
    <property type="match status" value="1"/>
</dbReference>